<feature type="compositionally biased region" description="Basic and acidic residues" evidence="1">
    <location>
        <begin position="31"/>
        <end position="43"/>
    </location>
</feature>
<feature type="region of interest" description="Disordered" evidence="1">
    <location>
        <begin position="123"/>
        <end position="148"/>
    </location>
</feature>
<evidence type="ECO:0000256" key="1">
    <source>
        <dbReference type="SAM" id="MobiDB-lite"/>
    </source>
</evidence>
<proteinExistence type="predicted"/>
<organism evidence="2 3">
    <name type="scientific">Gelidibacter gilvus</name>
    <dbReference type="NCBI Taxonomy" id="59602"/>
    <lineage>
        <taxon>Bacteria</taxon>
        <taxon>Pseudomonadati</taxon>
        <taxon>Bacteroidota</taxon>
        <taxon>Flavobacteriia</taxon>
        <taxon>Flavobacteriales</taxon>
        <taxon>Flavobacteriaceae</taxon>
        <taxon>Gelidibacter</taxon>
    </lineage>
</organism>
<dbReference type="Gene3D" id="1.10.1470.10">
    <property type="entry name" value="YjbJ"/>
    <property type="match status" value="1"/>
</dbReference>
<dbReference type="AlphaFoldDB" id="A0A4Q0XEE1"/>
<dbReference type="Proteomes" id="UP000289792">
    <property type="component" value="Unassembled WGS sequence"/>
</dbReference>
<feature type="compositionally biased region" description="Basic and acidic residues" evidence="1">
    <location>
        <begin position="1"/>
        <end position="16"/>
    </location>
</feature>
<feature type="region of interest" description="Disordered" evidence="1">
    <location>
        <begin position="1"/>
        <end position="92"/>
    </location>
</feature>
<keyword evidence="3" id="KW-1185">Reference proteome</keyword>
<dbReference type="SUPFAM" id="SSF69047">
    <property type="entry name" value="Hypothetical protein YjbJ"/>
    <property type="match status" value="1"/>
</dbReference>
<evidence type="ECO:0000313" key="3">
    <source>
        <dbReference type="Proteomes" id="UP000289792"/>
    </source>
</evidence>
<evidence type="ECO:0000313" key="2">
    <source>
        <dbReference type="EMBL" id="RXJ49594.1"/>
    </source>
</evidence>
<dbReference type="EMBL" id="SDDZ01000006">
    <property type="protein sequence ID" value="RXJ49594.1"/>
    <property type="molecule type" value="Genomic_DNA"/>
</dbReference>
<dbReference type="InterPro" id="IPR036629">
    <property type="entry name" value="YjbJ_sf"/>
</dbReference>
<comment type="caution">
    <text evidence="2">The sequence shown here is derived from an EMBL/GenBank/DDBJ whole genome shotgun (WGS) entry which is preliminary data.</text>
</comment>
<accession>A0A4Q0XEE1</accession>
<sequence>MDTNKDKRNYDRDKELQNQGLDKAQQSQDGKPTEKGSDQDKNQKITGNPERLHDNEHRMDKRTNDVQGEVDYGENRHQPNEKPDRQLESRWTDIESDYRKRYPKLTDEDVNYNSGDFEHMTNRIAKRTNRTSQDVTNEIRDWDRNHLK</sequence>
<feature type="compositionally biased region" description="Basic and acidic residues" evidence="1">
    <location>
        <begin position="50"/>
        <end position="64"/>
    </location>
</feature>
<gene>
    <name evidence="2" type="ORF">ESZ48_11335</name>
</gene>
<evidence type="ECO:0008006" key="4">
    <source>
        <dbReference type="Google" id="ProtNLM"/>
    </source>
</evidence>
<feature type="compositionally biased region" description="Polar residues" evidence="1">
    <location>
        <begin position="17"/>
        <end position="30"/>
    </location>
</feature>
<name>A0A4Q0XEE1_9FLAO</name>
<reference evidence="2 3" key="1">
    <citation type="submission" date="2019-01" db="EMBL/GenBank/DDBJ databases">
        <title>Genome sequence of the Antarctic species Gelidibacter gilvus ACAM 158(T).</title>
        <authorList>
            <person name="Bowman J.P."/>
        </authorList>
    </citation>
    <scope>NUCLEOTIDE SEQUENCE [LARGE SCALE GENOMIC DNA]</scope>
    <source>
        <strain evidence="2 3">IC158</strain>
    </source>
</reference>
<protein>
    <recommendedName>
        <fullName evidence="4">CsbD family protein</fullName>
    </recommendedName>
</protein>
<feature type="compositionally biased region" description="Basic and acidic residues" evidence="1">
    <location>
        <begin position="73"/>
        <end position="92"/>
    </location>
</feature>
<dbReference type="RefSeq" id="WP_129017604.1">
    <property type="nucleotide sequence ID" value="NZ_SDDZ01000006.1"/>
</dbReference>
<dbReference type="OrthoDB" id="1454446at2"/>
<feature type="compositionally biased region" description="Basic and acidic residues" evidence="1">
    <location>
        <begin position="137"/>
        <end position="148"/>
    </location>
</feature>